<dbReference type="Gramene" id="Psat04G0435000-T1">
    <property type="protein sequence ID" value="KAI5420515.1"/>
    <property type="gene ID" value="KIW84_044350"/>
</dbReference>
<evidence type="ECO:0000313" key="3">
    <source>
        <dbReference type="Proteomes" id="UP001058974"/>
    </source>
</evidence>
<feature type="compositionally biased region" description="Acidic residues" evidence="1">
    <location>
        <begin position="309"/>
        <end position="328"/>
    </location>
</feature>
<dbReference type="EMBL" id="JAMSHJ010000004">
    <property type="protein sequence ID" value="KAI5420515.1"/>
    <property type="molecule type" value="Genomic_DNA"/>
</dbReference>
<dbReference type="AlphaFoldDB" id="A0A9D5AVV6"/>
<name>A0A9D5AVV6_PEA</name>
<organism evidence="2 3">
    <name type="scientific">Pisum sativum</name>
    <name type="common">Garden pea</name>
    <name type="synonym">Lathyrus oleraceus</name>
    <dbReference type="NCBI Taxonomy" id="3888"/>
    <lineage>
        <taxon>Eukaryota</taxon>
        <taxon>Viridiplantae</taxon>
        <taxon>Streptophyta</taxon>
        <taxon>Embryophyta</taxon>
        <taxon>Tracheophyta</taxon>
        <taxon>Spermatophyta</taxon>
        <taxon>Magnoliopsida</taxon>
        <taxon>eudicotyledons</taxon>
        <taxon>Gunneridae</taxon>
        <taxon>Pentapetalae</taxon>
        <taxon>rosids</taxon>
        <taxon>fabids</taxon>
        <taxon>Fabales</taxon>
        <taxon>Fabaceae</taxon>
        <taxon>Papilionoideae</taxon>
        <taxon>50 kb inversion clade</taxon>
        <taxon>NPAAA clade</taxon>
        <taxon>Hologalegina</taxon>
        <taxon>IRL clade</taxon>
        <taxon>Fabeae</taxon>
        <taxon>Lathyrus</taxon>
    </lineage>
</organism>
<feature type="region of interest" description="Disordered" evidence="1">
    <location>
        <begin position="391"/>
        <end position="410"/>
    </location>
</feature>
<comment type="caution">
    <text evidence="2">The sequence shown here is derived from an EMBL/GenBank/DDBJ whole genome shotgun (WGS) entry which is preliminary data.</text>
</comment>
<accession>A0A9D5AVV6</accession>
<evidence type="ECO:0000256" key="1">
    <source>
        <dbReference type="SAM" id="MobiDB-lite"/>
    </source>
</evidence>
<keyword evidence="3" id="KW-1185">Reference proteome</keyword>
<evidence type="ECO:0000313" key="2">
    <source>
        <dbReference type="EMBL" id="KAI5420515.1"/>
    </source>
</evidence>
<proteinExistence type="predicted"/>
<feature type="region of interest" description="Disordered" evidence="1">
    <location>
        <begin position="303"/>
        <end position="372"/>
    </location>
</feature>
<protein>
    <submittedName>
        <fullName evidence="2">Uncharacterized protein</fullName>
    </submittedName>
</protein>
<gene>
    <name evidence="2" type="ORF">KIW84_044350</name>
</gene>
<sequence>MASTSRRPTGKRSRESSAASLPISAVSLVPPAHVESFNKDIGKRGVVQQHAFYKLTAERMHLVEIMALLQHQGIVKFLECNAKYSEDLVRVFYAGIHDKFRGHKFHSRIGTTKVSLKSNVWNQYFDMSLDDAENPLAEVTDSHQIEGYEFKSALNDMLKRPYPDQFVNSDAFPRAVTAGKLKTGERILQWIVSRILRPKKGGLSRVEQAEVHLIYILKNKKKINWPYYIANRMFSLRDSGRGTALAYGSFIQEVLTAANVNHSSFPYTSISSDKEFSPKTLSMMGYFWCDERRMYKFVRRANVPAPGATDDDSDESEEEEDEEENEEEEARHAFDHNDGDDSPPPVDTHDYSDSAWAQQSHSTEENVPRWGGWGDWQHTGWSTQRQFYRPYHQDDEESPLSPPQQADSSELLDMMRNMQIAQQSFMQTQDERYAHINEQLQAQNERLDTFSTSMNNRG</sequence>
<dbReference type="Proteomes" id="UP001058974">
    <property type="component" value="Chromosome 4"/>
</dbReference>
<feature type="compositionally biased region" description="Basic and acidic residues" evidence="1">
    <location>
        <begin position="329"/>
        <end position="339"/>
    </location>
</feature>
<reference evidence="2 3" key="1">
    <citation type="journal article" date="2022" name="Nat. Genet.">
        <title>Improved pea reference genome and pan-genome highlight genomic features and evolutionary characteristics.</title>
        <authorList>
            <person name="Yang T."/>
            <person name="Liu R."/>
            <person name="Luo Y."/>
            <person name="Hu S."/>
            <person name="Wang D."/>
            <person name="Wang C."/>
            <person name="Pandey M.K."/>
            <person name="Ge S."/>
            <person name="Xu Q."/>
            <person name="Li N."/>
            <person name="Li G."/>
            <person name="Huang Y."/>
            <person name="Saxena R.K."/>
            <person name="Ji Y."/>
            <person name="Li M."/>
            <person name="Yan X."/>
            <person name="He Y."/>
            <person name="Liu Y."/>
            <person name="Wang X."/>
            <person name="Xiang C."/>
            <person name="Varshney R.K."/>
            <person name="Ding H."/>
            <person name="Gao S."/>
            <person name="Zong X."/>
        </authorList>
    </citation>
    <scope>NUCLEOTIDE SEQUENCE [LARGE SCALE GENOMIC DNA]</scope>
    <source>
        <strain evidence="2 3">cv. Zhongwan 6</strain>
    </source>
</reference>